<evidence type="ECO:0000313" key="3">
    <source>
        <dbReference type="Proteomes" id="UP000435304"/>
    </source>
</evidence>
<feature type="transmembrane region" description="Helical" evidence="1">
    <location>
        <begin position="68"/>
        <end position="86"/>
    </location>
</feature>
<keyword evidence="1" id="KW-1133">Transmembrane helix</keyword>
<gene>
    <name evidence="2" type="ORF">GC722_10145</name>
</gene>
<dbReference type="AlphaFoldDB" id="A0A6A9UUM1"/>
<sequence length="116" mass="12379">MDALTWAREILLLLHLVGFGALFGGAVVQLRDREPLVNDAMLHGSLIQLVTGLALVGVDLYADVELDLLTLGVKLVLTLLVTLLVVANRRFDSIPKGLWALITGLVLANLAVSVLG</sequence>
<keyword evidence="1" id="KW-0472">Membrane</keyword>
<keyword evidence="1" id="KW-0812">Transmembrane</keyword>
<reference evidence="2 3" key="1">
    <citation type="submission" date="2019-12" db="EMBL/GenBank/DDBJ databases">
        <title>Auraticoccus cholistani sp. nov., an actinomycete isolated from soil of Cholistan desert.</title>
        <authorList>
            <person name="Cheema M.T."/>
        </authorList>
    </citation>
    <scope>NUCLEOTIDE SEQUENCE [LARGE SCALE GENOMIC DNA]</scope>
    <source>
        <strain evidence="2 3">F435</strain>
    </source>
</reference>
<name>A0A6A9UUM1_9ACTN</name>
<feature type="transmembrane region" description="Helical" evidence="1">
    <location>
        <begin position="6"/>
        <end position="28"/>
    </location>
</feature>
<feature type="transmembrane region" description="Helical" evidence="1">
    <location>
        <begin position="40"/>
        <end position="62"/>
    </location>
</feature>
<evidence type="ECO:0000256" key="1">
    <source>
        <dbReference type="SAM" id="Phobius"/>
    </source>
</evidence>
<accession>A0A6A9UUM1</accession>
<proteinExistence type="predicted"/>
<dbReference type="EMBL" id="WPCU01000006">
    <property type="protein sequence ID" value="MVA76381.1"/>
    <property type="molecule type" value="Genomic_DNA"/>
</dbReference>
<keyword evidence="3" id="KW-1185">Reference proteome</keyword>
<evidence type="ECO:0008006" key="4">
    <source>
        <dbReference type="Google" id="ProtNLM"/>
    </source>
</evidence>
<dbReference type="Proteomes" id="UP000435304">
    <property type="component" value="Unassembled WGS sequence"/>
</dbReference>
<feature type="transmembrane region" description="Helical" evidence="1">
    <location>
        <begin position="98"/>
        <end position="115"/>
    </location>
</feature>
<organism evidence="2 3">
    <name type="scientific">Auraticoccus cholistanensis</name>
    <dbReference type="NCBI Taxonomy" id="2656650"/>
    <lineage>
        <taxon>Bacteria</taxon>
        <taxon>Bacillati</taxon>
        <taxon>Actinomycetota</taxon>
        <taxon>Actinomycetes</taxon>
        <taxon>Propionibacteriales</taxon>
        <taxon>Propionibacteriaceae</taxon>
        <taxon>Auraticoccus</taxon>
    </lineage>
</organism>
<protein>
    <recommendedName>
        <fullName evidence="4">Integral membrane protein</fullName>
    </recommendedName>
</protein>
<evidence type="ECO:0000313" key="2">
    <source>
        <dbReference type="EMBL" id="MVA76381.1"/>
    </source>
</evidence>
<comment type="caution">
    <text evidence="2">The sequence shown here is derived from an EMBL/GenBank/DDBJ whole genome shotgun (WGS) entry which is preliminary data.</text>
</comment>
<dbReference type="RefSeq" id="WP_156609951.1">
    <property type="nucleotide sequence ID" value="NZ_WPCU01000006.1"/>
</dbReference>